<gene>
    <name evidence="1" type="ORF">EGH24_04845</name>
</gene>
<sequence length="361" mass="39965">MTDHVSRPPGADTEADLEWCHEAVQGVSRTFALTIDVLEDPMSTHICLGYLLCRVADTVEDANHIPPEPQAALLRQYDAAIDPEDDTDITEFRDAVDEWLPENTDDVADDDWVVVAESPRIIAAFEELPADVQDAIIPPVRELIDGMAMFVERHADSGGLRIDDSEELEEYCYYAAGTVGNLITNLLTRGDLAADRRQRLYDTAVEFGLLLQLVNISKDVYDDYTEENNVYLPAEWLAEEGVDQEAVVDPDNREDAAAVVSRTVSHARSFLDDAEGYLQAMPLRHGNTLAAWGVPFLLAVGTLRELAARPEDALTERGVKISRQEVGAVMNAMHGEGSESLSELREMIARQPYHRAVSNAD</sequence>
<protein>
    <submittedName>
        <fullName evidence="1">Squalene/phytoene synthase family protein</fullName>
    </submittedName>
</protein>
<dbReference type="InterPro" id="IPR002060">
    <property type="entry name" value="Squ/phyt_synthse"/>
</dbReference>
<dbReference type="SFLD" id="SFLDG01018">
    <property type="entry name" value="Squalene/Phytoene_Synthase_Lik"/>
    <property type="match status" value="1"/>
</dbReference>
<dbReference type="RefSeq" id="WP_142979036.1">
    <property type="nucleotide sequence ID" value="NZ_RKLU01000002.1"/>
</dbReference>
<reference evidence="1" key="1">
    <citation type="submission" date="2019-02" db="EMBL/GenBank/DDBJ databases">
        <title>Halonotius sp. a new haloarchaeum isolated from saline soil.</title>
        <authorList>
            <person name="Duran-Viseras A."/>
            <person name="Sanchez-Porro C."/>
            <person name="Ventosa A."/>
        </authorList>
    </citation>
    <scope>NUCLEOTIDE SEQUENCE</scope>
    <source>
        <strain evidence="1">F15B</strain>
    </source>
</reference>
<keyword evidence="2" id="KW-1185">Reference proteome</keyword>
<dbReference type="Gene3D" id="1.10.600.10">
    <property type="entry name" value="Farnesyl Diphosphate Synthase"/>
    <property type="match status" value="1"/>
</dbReference>
<name>A0A8J8TD71_9EURY</name>
<organism evidence="1 2">
    <name type="scientific">Halonotius terrestris</name>
    <dbReference type="NCBI Taxonomy" id="2487750"/>
    <lineage>
        <taxon>Archaea</taxon>
        <taxon>Methanobacteriati</taxon>
        <taxon>Methanobacteriota</taxon>
        <taxon>Stenosarchaea group</taxon>
        <taxon>Halobacteria</taxon>
        <taxon>Halobacteriales</taxon>
        <taxon>Haloferacaceae</taxon>
        <taxon>Halonotius</taxon>
    </lineage>
</organism>
<dbReference type="InterPro" id="IPR044844">
    <property type="entry name" value="Trans_IPPS_euk-type"/>
</dbReference>
<dbReference type="PANTHER" id="PTHR11626">
    <property type="entry name" value="FARNESYL-DIPHOSPHATE FARNESYLTRANSFERASE"/>
    <property type="match status" value="1"/>
</dbReference>
<comment type="caution">
    <text evidence="1">The sequence shown here is derived from an EMBL/GenBank/DDBJ whole genome shotgun (WGS) entry which is preliminary data.</text>
</comment>
<accession>A0A8J8TD71</accession>
<dbReference type="SFLD" id="SFLDS00005">
    <property type="entry name" value="Isoprenoid_Synthase_Type_I"/>
    <property type="match status" value="1"/>
</dbReference>
<dbReference type="PANTHER" id="PTHR11626:SF2">
    <property type="entry name" value="SQUALENE SYNTHASE"/>
    <property type="match status" value="1"/>
</dbReference>
<dbReference type="GO" id="GO:0045338">
    <property type="term" value="P:farnesyl diphosphate metabolic process"/>
    <property type="evidence" value="ECO:0007669"/>
    <property type="project" value="InterPro"/>
</dbReference>
<evidence type="ECO:0000313" key="1">
    <source>
        <dbReference type="EMBL" id="TQQ82771.1"/>
    </source>
</evidence>
<dbReference type="EMBL" id="RKLU01000002">
    <property type="protein sequence ID" value="TQQ82771.1"/>
    <property type="molecule type" value="Genomic_DNA"/>
</dbReference>
<dbReference type="OrthoDB" id="192754at2157"/>
<dbReference type="InterPro" id="IPR008949">
    <property type="entry name" value="Isoprenoid_synthase_dom_sf"/>
</dbReference>
<dbReference type="SUPFAM" id="SSF48576">
    <property type="entry name" value="Terpenoid synthases"/>
    <property type="match status" value="1"/>
</dbReference>
<dbReference type="GO" id="GO:0051996">
    <property type="term" value="F:squalene synthase [NAD(P)H] activity"/>
    <property type="evidence" value="ECO:0007669"/>
    <property type="project" value="InterPro"/>
</dbReference>
<dbReference type="CDD" id="cd00683">
    <property type="entry name" value="Trans_IPPS_HH"/>
    <property type="match status" value="1"/>
</dbReference>
<dbReference type="InterPro" id="IPR033904">
    <property type="entry name" value="Trans_IPPS_HH"/>
</dbReference>
<dbReference type="Proteomes" id="UP000705823">
    <property type="component" value="Unassembled WGS sequence"/>
</dbReference>
<evidence type="ECO:0000313" key="2">
    <source>
        <dbReference type="Proteomes" id="UP000705823"/>
    </source>
</evidence>
<dbReference type="AlphaFoldDB" id="A0A8J8TD71"/>
<proteinExistence type="predicted"/>
<dbReference type="Pfam" id="PF00494">
    <property type="entry name" value="SQS_PSY"/>
    <property type="match status" value="1"/>
</dbReference>